<accession>A0A8T0GQ86</accession>
<feature type="chain" id="PRO_5035719900" description="Secreted protein" evidence="1">
    <location>
        <begin position="25"/>
        <end position="75"/>
    </location>
</feature>
<sequence length="75" mass="8470">MLLNLSKRLLLRLGLLCWPPNPKARATLKHVIRIPIMQKNVDIDLVHDIISCNNVPCFTHKASGLVLCTAAWSFH</sequence>
<reference evidence="2" key="1">
    <citation type="submission" date="2020-06" db="EMBL/GenBank/DDBJ databases">
        <title>WGS assembly of Ceratodon purpureus strain R40.</title>
        <authorList>
            <person name="Carey S.B."/>
            <person name="Jenkins J."/>
            <person name="Shu S."/>
            <person name="Lovell J.T."/>
            <person name="Sreedasyam A."/>
            <person name="Maumus F."/>
            <person name="Tiley G.P."/>
            <person name="Fernandez-Pozo N."/>
            <person name="Barry K."/>
            <person name="Chen C."/>
            <person name="Wang M."/>
            <person name="Lipzen A."/>
            <person name="Daum C."/>
            <person name="Saski C.A."/>
            <person name="Payton A.C."/>
            <person name="Mcbreen J.C."/>
            <person name="Conrad R.E."/>
            <person name="Kollar L.M."/>
            <person name="Olsson S."/>
            <person name="Huttunen S."/>
            <person name="Landis J.B."/>
            <person name="Wickett N.J."/>
            <person name="Johnson M.G."/>
            <person name="Rensing S.A."/>
            <person name="Grimwood J."/>
            <person name="Schmutz J."/>
            <person name="Mcdaniel S.F."/>
        </authorList>
    </citation>
    <scope>NUCLEOTIDE SEQUENCE</scope>
    <source>
        <strain evidence="2">R40</strain>
    </source>
</reference>
<keyword evidence="3" id="KW-1185">Reference proteome</keyword>
<gene>
    <name evidence="2" type="ORF">KC19_10G176100</name>
</gene>
<keyword evidence="1" id="KW-0732">Signal</keyword>
<comment type="caution">
    <text evidence="2">The sequence shown here is derived from an EMBL/GenBank/DDBJ whole genome shotgun (WGS) entry which is preliminary data.</text>
</comment>
<evidence type="ECO:0000313" key="2">
    <source>
        <dbReference type="EMBL" id="KAG0560374.1"/>
    </source>
</evidence>
<name>A0A8T0GQ86_CERPU</name>
<feature type="signal peptide" evidence="1">
    <location>
        <begin position="1"/>
        <end position="24"/>
    </location>
</feature>
<protein>
    <recommendedName>
        <fullName evidence="4">Secreted protein</fullName>
    </recommendedName>
</protein>
<dbReference type="EMBL" id="CM026431">
    <property type="protein sequence ID" value="KAG0560374.1"/>
    <property type="molecule type" value="Genomic_DNA"/>
</dbReference>
<evidence type="ECO:0000313" key="3">
    <source>
        <dbReference type="Proteomes" id="UP000822688"/>
    </source>
</evidence>
<evidence type="ECO:0008006" key="4">
    <source>
        <dbReference type="Google" id="ProtNLM"/>
    </source>
</evidence>
<dbReference type="Proteomes" id="UP000822688">
    <property type="component" value="Chromosome 10"/>
</dbReference>
<organism evidence="2 3">
    <name type="scientific">Ceratodon purpureus</name>
    <name type="common">Fire moss</name>
    <name type="synonym">Dicranum purpureum</name>
    <dbReference type="NCBI Taxonomy" id="3225"/>
    <lineage>
        <taxon>Eukaryota</taxon>
        <taxon>Viridiplantae</taxon>
        <taxon>Streptophyta</taxon>
        <taxon>Embryophyta</taxon>
        <taxon>Bryophyta</taxon>
        <taxon>Bryophytina</taxon>
        <taxon>Bryopsida</taxon>
        <taxon>Dicranidae</taxon>
        <taxon>Pseudoditrichales</taxon>
        <taxon>Ditrichaceae</taxon>
        <taxon>Ceratodon</taxon>
    </lineage>
</organism>
<proteinExistence type="predicted"/>
<evidence type="ECO:0000256" key="1">
    <source>
        <dbReference type="SAM" id="SignalP"/>
    </source>
</evidence>
<dbReference type="AlphaFoldDB" id="A0A8T0GQ86"/>